<feature type="compositionally biased region" description="Basic and acidic residues" evidence="1">
    <location>
        <begin position="822"/>
        <end position="831"/>
    </location>
</feature>
<feature type="compositionally biased region" description="Basic and acidic residues" evidence="1">
    <location>
        <begin position="123"/>
        <end position="137"/>
    </location>
</feature>
<feature type="compositionally biased region" description="Polar residues" evidence="1">
    <location>
        <begin position="843"/>
        <end position="858"/>
    </location>
</feature>
<feature type="transmembrane region" description="Helical" evidence="2">
    <location>
        <begin position="1071"/>
        <end position="1091"/>
    </location>
</feature>
<feature type="compositionally biased region" description="Polar residues" evidence="1">
    <location>
        <begin position="780"/>
        <end position="795"/>
    </location>
</feature>
<feature type="region of interest" description="Disordered" evidence="1">
    <location>
        <begin position="1"/>
        <end position="31"/>
    </location>
</feature>
<name>A0A8H5EWF5_9AGAR</name>
<dbReference type="OrthoDB" id="3266087at2759"/>
<dbReference type="Proteomes" id="UP000567179">
    <property type="component" value="Unassembled WGS sequence"/>
</dbReference>
<feature type="compositionally biased region" description="Basic and acidic residues" evidence="1">
    <location>
        <begin position="156"/>
        <end position="176"/>
    </location>
</feature>
<feature type="compositionally biased region" description="Polar residues" evidence="1">
    <location>
        <begin position="734"/>
        <end position="751"/>
    </location>
</feature>
<keyword evidence="2" id="KW-0472">Membrane</keyword>
<evidence type="ECO:0000313" key="4">
    <source>
        <dbReference type="Proteomes" id="UP000567179"/>
    </source>
</evidence>
<comment type="caution">
    <text evidence="3">The sequence shown here is derived from an EMBL/GenBank/DDBJ whole genome shotgun (WGS) entry which is preliminary data.</text>
</comment>
<feature type="transmembrane region" description="Helical" evidence="2">
    <location>
        <begin position="1013"/>
        <end position="1035"/>
    </location>
</feature>
<reference evidence="3 4" key="1">
    <citation type="journal article" date="2020" name="ISME J.">
        <title>Uncovering the hidden diversity of litter-decomposition mechanisms in mushroom-forming fungi.</title>
        <authorList>
            <person name="Floudas D."/>
            <person name="Bentzer J."/>
            <person name="Ahren D."/>
            <person name="Johansson T."/>
            <person name="Persson P."/>
            <person name="Tunlid A."/>
        </authorList>
    </citation>
    <scope>NUCLEOTIDE SEQUENCE [LARGE SCALE GENOMIC DNA]</scope>
    <source>
        <strain evidence="3 4">CBS 101986</strain>
    </source>
</reference>
<feature type="compositionally biased region" description="Low complexity" evidence="1">
    <location>
        <begin position="257"/>
        <end position="276"/>
    </location>
</feature>
<feature type="compositionally biased region" description="Low complexity" evidence="1">
    <location>
        <begin position="896"/>
        <end position="912"/>
    </location>
</feature>
<protein>
    <submittedName>
        <fullName evidence="3">Uncharacterized protein</fullName>
    </submittedName>
</protein>
<feature type="compositionally biased region" description="Basic and acidic residues" evidence="1">
    <location>
        <begin position="635"/>
        <end position="646"/>
    </location>
</feature>
<feature type="compositionally biased region" description="Basic and acidic residues" evidence="1">
    <location>
        <begin position="864"/>
        <end position="873"/>
    </location>
</feature>
<evidence type="ECO:0000256" key="1">
    <source>
        <dbReference type="SAM" id="MobiDB-lite"/>
    </source>
</evidence>
<sequence>MPPSRLPFFRQKQAPREPIKNLENAGPPRIPSPLLGQKILQDIDPIIDDQHKSLQDHVGFLFEDASPIKHDLMSRVHREHDEAPADFGGLTPCVRRRSTLVDVPPKAQHNSASKADFSNSDPRAPEHNTHFTEKEGGPQKSVLKPQSAFESISRLTTKESSEQQEQKGHRRAEGTEHTALVLNDLELDDGARLGGAQIIRRSTFGRPIRVTVQTQSQSELQLQPSLFSRGTNRNGAIEVITTTATTTARSRSRSRSQSRSASHSSLGQSHSQSQSHYFSCLPHSESLAEVGVIGRSRTSSGPITNSIYQPQTPGSASVESQSLHKQQHSTPRSFVQAVKSRLFLPSSTFPSPDIFGMRRHSPSSTSTPHGAGYVHARKASMESYFDFRDVPPPLPPLDHPAFLEAKIGGLEKKNAGSQEGIDIRSRHTTYSLPSLKQTEGSRSKISDQLQDKERYVRQRSKSTAGMSTTQPQVQQQTRADERSSYFFRGRTHVRSQSLGKISIATCSSRRSSAEYSAKQASSIGHELTDTDANGCWEVDVTRAIIGLSLEKAVQRTPVKKSKASRAKVELQVKDALASDASVACHSSGNTSAFGMARGDNVGVLCAFTLPPPHREPGVDLWLGSPFLLQDPSTDSPRKRLRTDARAAHTHSYQINRLLPTEEATQSRRDDMTDGDSVAQRTGSPTAGSRRKQASLGPSSRRGAATSSPSGSRSRRGGPAISMPSLSEVAAPGPASNSNQGLGSIQGSSTLQAPALSVTEATPTPSPITTTPVRRTHHKSTPTMPTRTSVLRTPSTAPVMEKSHSTGSAKRKAEEAGVGGDKTPPKESREPRATFAPEPRTHRASATSGTSTHAPSSFNRSKRVRLTEHAEGKGSQRSISRAGTFPQTEDDSPNAKSIGSWSSRGSHRGVSSSSHHHGPQPGRSASHTSHQSNGHQLPRPPSRHSLSQASIPISALISPHVASVARMGTYHMRDPRKPNPVQNTPWTLSFPSHVDSEESRWSWRGWVERGGSPIHAWLFFIGFIIFPIWWLAALFIPVPRTRHLPADAEKGVILDDPQVEHDAKSWRRRCRVMAGVSIFTYVPFVVLVAIYAR</sequence>
<feature type="compositionally biased region" description="Polar residues" evidence="1">
    <location>
        <begin position="874"/>
        <end position="886"/>
    </location>
</feature>
<keyword evidence="2" id="KW-0812">Transmembrane</keyword>
<feature type="region of interest" description="Disordered" evidence="1">
    <location>
        <begin position="101"/>
        <end position="177"/>
    </location>
</feature>
<feature type="region of interest" description="Disordered" evidence="1">
    <location>
        <begin position="240"/>
        <end position="278"/>
    </location>
</feature>
<dbReference type="EMBL" id="JAACJJ010000043">
    <property type="protein sequence ID" value="KAF5315130.1"/>
    <property type="molecule type" value="Genomic_DNA"/>
</dbReference>
<feature type="compositionally biased region" description="Low complexity" evidence="1">
    <location>
        <begin position="696"/>
        <end position="719"/>
    </location>
</feature>
<evidence type="ECO:0000313" key="3">
    <source>
        <dbReference type="EMBL" id="KAF5315130.1"/>
    </source>
</evidence>
<feature type="region of interest" description="Disordered" evidence="1">
    <location>
        <begin position="414"/>
        <end position="483"/>
    </location>
</feature>
<feature type="region of interest" description="Disordered" evidence="1">
    <location>
        <begin position="298"/>
        <end position="327"/>
    </location>
</feature>
<dbReference type="AlphaFoldDB" id="A0A8H5EWF5"/>
<organism evidence="3 4">
    <name type="scientific">Psilocybe cf. subviscida</name>
    <dbReference type="NCBI Taxonomy" id="2480587"/>
    <lineage>
        <taxon>Eukaryota</taxon>
        <taxon>Fungi</taxon>
        <taxon>Dikarya</taxon>
        <taxon>Basidiomycota</taxon>
        <taxon>Agaricomycotina</taxon>
        <taxon>Agaricomycetes</taxon>
        <taxon>Agaricomycetidae</taxon>
        <taxon>Agaricales</taxon>
        <taxon>Agaricineae</taxon>
        <taxon>Strophariaceae</taxon>
        <taxon>Psilocybe</taxon>
    </lineage>
</organism>
<gene>
    <name evidence="3" type="ORF">D9619_007234</name>
</gene>
<keyword evidence="2" id="KW-1133">Transmembrane helix</keyword>
<feature type="compositionally biased region" description="Low complexity" evidence="1">
    <location>
        <begin position="758"/>
        <end position="771"/>
    </location>
</feature>
<feature type="region of interest" description="Disordered" evidence="1">
    <location>
        <begin position="628"/>
        <end position="945"/>
    </location>
</feature>
<feature type="compositionally biased region" description="Polar residues" evidence="1">
    <location>
        <begin position="922"/>
        <end position="934"/>
    </location>
</feature>
<feature type="compositionally biased region" description="Polar residues" evidence="1">
    <location>
        <begin position="428"/>
        <end position="438"/>
    </location>
</feature>
<keyword evidence="4" id="KW-1185">Reference proteome</keyword>
<evidence type="ECO:0000256" key="2">
    <source>
        <dbReference type="SAM" id="Phobius"/>
    </source>
</evidence>
<proteinExistence type="predicted"/>
<feature type="compositionally biased region" description="Polar residues" evidence="1">
    <location>
        <begin position="108"/>
        <end position="121"/>
    </location>
</feature>
<accession>A0A8H5EWF5</accession>
<feature type="compositionally biased region" description="Polar residues" evidence="1">
    <location>
        <begin position="461"/>
        <end position="477"/>
    </location>
</feature>
<feature type="compositionally biased region" description="Basic and acidic residues" evidence="1">
    <location>
        <begin position="439"/>
        <end position="456"/>
    </location>
</feature>